<evidence type="ECO:0000313" key="2">
    <source>
        <dbReference type="EMBL" id="EES92055.1"/>
    </source>
</evidence>
<dbReference type="EMBL" id="ACSJ01000005">
    <property type="protein sequence ID" value="EES92051.1"/>
    <property type="molecule type" value="Genomic_DNA"/>
</dbReference>
<evidence type="ECO:0000313" key="3">
    <source>
        <dbReference type="Proteomes" id="UP000006160"/>
    </source>
</evidence>
<proteinExistence type="predicted"/>
<dbReference type="AlphaFoldDB" id="A0A9P2G8R6"/>
<accession>A0A9P2G8R6</accession>
<dbReference type="Proteomes" id="UP000006160">
    <property type="component" value="Unassembled WGS sequence"/>
</dbReference>
<name>A0A9P2G8R6_CLOBO</name>
<dbReference type="EMBL" id="ACSJ01000005">
    <property type="protein sequence ID" value="EES92055.1"/>
    <property type="molecule type" value="Genomic_DNA"/>
</dbReference>
<comment type="caution">
    <text evidence="2">The sequence shown here is derived from an EMBL/GenBank/DDBJ whole genome shotgun (WGS) entry which is preliminary data.</text>
</comment>
<sequence length="38" mass="4216">MVGLFPRHFFKLSGVTVLVGGMSKLDGTILDNTRPRRV</sequence>
<gene>
    <name evidence="2" type="ORF">CLG_B2261</name>
    <name evidence="1" type="ORF">CLG_B2267</name>
</gene>
<reference evidence="2 3" key="1">
    <citation type="submission" date="2009-10" db="EMBL/GenBank/DDBJ databases">
        <authorList>
            <person name="Shrivastava S."/>
            <person name="Brinkac L.B."/>
            <person name="Brown J.L."/>
            <person name="Bruce D.B."/>
            <person name="Detter C."/>
            <person name="Green L.D."/>
            <person name="Munk C.A."/>
            <person name="Rogers Y.C."/>
            <person name="Tapia R."/>
            <person name="Saunders E.S."/>
            <person name="Sims D.R."/>
            <person name="Smith L.A."/>
            <person name="Smith T.J."/>
            <person name="Sutton G."/>
            <person name="Brettin T."/>
        </authorList>
    </citation>
    <scope>NUCLEOTIDE SEQUENCE [LARGE SCALE GENOMIC DNA]</scope>
    <source>
        <strain evidence="2">1873</strain>
        <strain evidence="3">D str. 1873</strain>
    </source>
</reference>
<protein>
    <submittedName>
        <fullName evidence="2">Uncharacterized protein</fullName>
    </submittedName>
</protein>
<organism evidence="2 3">
    <name type="scientific">Clostridium botulinum D str. 1873</name>
    <dbReference type="NCBI Taxonomy" id="592027"/>
    <lineage>
        <taxon>Bacteria</taxon>
        <taxon>Bacillati</taxon>
        <taxon>Bacillota</taxon>
        <taxon>Clostridia</taxon>
        <taxon>Eubacteriales</taxon>
        <taxon>Clostridiaceae</taxon>
        <taxon>Clostridium</taxon>
    </lineage>
</organism>
<evidence type="ECO:0000313" key="1">
    <source>
        <dbReference type="EMBL" id="EES92051.1"/>
    </source>
</evidence>